<dbReference type="InterPro" id="IPR036380">
    <property type="entry name" value="Isochorismatase-like_sf"/>
</dbReference>
<dbReference type="OrthoDB" id="9814140at2"/>
<evidence type="ECO:0000256" key="1">
    <source>
        <dbReference type="ARBA" id="ARBA00022801"/>
    </source>
</evidence>
<keyword evidence="4" id="KW-1185">Reference proteome</keyword>
<evidence type="ECO:0000313" key="4">
    <source>
        <dbReference type="Proteomes" id="UP000317303"/>
    </source>
</evidence>
<name>A0A660CCT8_9PSEU</name>
<dbReference type="CDD" id="cd00431">
    <property type="entry name" value="cysteine_hydrolases"/>
    <property type="match status" value="1"/>
</dbReference>
<keyword evidence="1" id="KW-0378">Hydrolase</keyword>
<dbReference type="GO" id="GO:0016787">
    <property type="term" value="F:hydrolase activity"/>
    <property type="evidence" value="ECO:0007669"/>
    <property type="project" value="UniProtKB-KW"/>
</dbReference>
<evidence type="ECO:0000313" key="3">
    <source>
        <dbReference type="EMBL" id="TWH18675.1"/>
    </source>
</evidence>
<dbReference type="InterPro" id="IPR050272">
    <property type="entry name" value="Isochorismatase-like_hydrls"/>
</dbReference>
<dbReference type="Proteomes" id="UP000317303">
    <property type="component" value="Unassembled WGS sequence"/>
</dbReference>
<comment type="caution">
    <text evidence="3">The sequence shown here is derived from an EMBL/GenBank/DDBJ whole genome shotgun (WGS) entry which is preliminary data.</text>
</comment>
<accession>A0A660CCT8</accession>
<dbReference type="PANTHER" id="PTHR43540">
    <property type="entry name" value="PEROXYUREIDOACRYLATE/UREIDOACRYLATE AMIDOHYDROLASE-RELATED"/>
    <property type="match status" value="1"/>
</dbReference>
<feature type="domain" description="Isochorismatase-like" evidence="2">
    <location>
        <begin position="9"/>
        <end position="191"/>
    </location>
</feature>
<evidence type="ECO:0000259" key="2">
    <source>
        <dbReference type="Pfam" id="PF00857"/>
    </source>
</evidence>
<sequence>MVSIDPGRTAVVAVHLQNDIVGADGAFAQFFRAEVERTNVLDTARRVLDGARRAGTKVVYTRVAFRPGYPDLVANSPLLGMVAQVGCLIDGRVGADLAPETAPHDGDVVVTHQRVTGFHASELDVVLRGAGVDTVVLLGVATNVSVEGTARAASDLGYRTLVVSDACSAGSETAHAASLESLGLLTEVVTADEVLGAMTAQSAAAPV</sequence>
<dbReference type="Pfam" id="PF00857">
    <property type="entry name" value="Isochorismatase"/>
    <property type="match status" value="1"/>
</dbReference>
<gene>
    <name evidence="3" type="ORF">JD82_00496</name>
</gene>
<dbReference type="SUPFAM" id="SSF52499">
    <property type="entry name" value="Isochorismatase-like hydrolases"/>
    <property type="match status" value="1"/>
</dbReference>
<dbReference type="InterPro" id="IPR000868">
    <property type="entry name" value="Isochorismatase-like_dom"/>
</dbReference>
<organism evidence="3 4">
    <name type="scientific">Prauserella rugosa</name>
    <dbReference type="NCBI Taxonomy" id="43354"/>
    <lineage>
        <taxon>Bacteria</taxon>
        <taxon>Bacillati</taxon>
        <taxon>Actinomycetota</taxon>
        <taxon>Actinomycetes</taxon>
        <taxon>Pseudonocardiales</taxon>
        <taxon>Pseudonocardiaceae</taxon>
        <taxon>Prauserella</taxon>
    </lineage>
</organism>
<reference evidence="3 4" key="1">
    <citation type="submission" date="2019-07" db="EMBL/GenBank/DDBJ databases">
        <title>R&amp;d 2014.</title>
        <authorList>
            <person name="Klenk H.-P."/>
        </authorList>
    </citation>
    <scope>NUCLEOTIDE SEQUENCE [LARGE SCALE GENOMIC DNA]</scope>
    <source>
        <strain evidence="3 4">DSM 43194</strain>
    </source>
</reference>
<dbReference type="EMBL" id="VLJV01000001">
    <property type="protein sequence ID" value="TWH18675.1"/>
    <property type="molecule type" value="Genomic_DNA"/>
</dbReference>
<protein>
    <submittedName>
        <fullName evidence="3">Nicotinamidase-related amidase</fullName>
    </submittedName>
</protein>
<dbReference type="PANTHER" id="PTHR43540:SF16">
    <property type="entry name" value="ISOCHORISMATASE-LIKE DOMAIN-CONTAINING PROTEIN"/>
    <property type="match status" value="1"/>
</dbReference>
<proteinExistence type="predicted"/>
<dbReference type="AlphaFoldDB" id="A0A660CCT8"/>
<dbReference type="RefSeq" id="WP_030532049.1">
    <property type="nucleotide sequence ID" value="NZ_JOIJ01000006.1"/>
</dbReference>
<dbReference type="Gene3D" id="3.40.50.850">
    <property type="entry name" value="Isochorismatase-like"/>
    <property type="match status" value="1"/>
</dbReference>